<evidence type="ECO:0000256" key="2">
    <source>
        <dbReference type="ARBA" id="ARBA00022801"/>
    </source>
</evidence>
<name>A0A0R1SBR4_9LACO</name>
<accession>A0A0R1SBR4</accession>
<gene>
    <name evidence="3" type="ORF">FC85_GL002878</name>
</gene>
<dbReference type="GO" id="GO:0005829">
    <property type="term" value="C:cytosol"/>
    <property type="evidence" value="ECO:0007669"/>
    <property type="project" value="TreeGrafter"/>
</dbReference>
<protein>
    <submittedName>
        <fullName evidence="3">Xanthosine triphosphate pyrophosphatase</fullName>
    </submittedName>
</protein>
<comment type="caution">
    <text evidence="3">The sequence shown here is derived from an EMBL/GenBank/DDBJ whole genome shotgun (WGS) entry which is preliminary data.</text>
</comment>
<dbReference type="SUPFAM" id="SSF52972">
    <property type="entry name" value="ITPase-like"/>
    <property type="match status" value="1"/>
</dbReference>
<organism evidence="3 4">
    <name type="scientific">Lentilactobacillus diolivorans DSM 14421</name>
    <dbReference type="NCBI Taxonomy" id="1423739"/>
    <lineage>
        <taxon>Bacteria</taxon>
        <taxon>Bacillati</taxon>
        <taxon>Bacillota</taxon>
        <taxon>Bacilli</taxon>
        <taxon>Lactobacillales</taxon>
        <taxon>Lactobacillaceae</taxon>
        <taxon>Lentilactobacillus</taxon>
    </lineage>
</organism>
<dbReference type="STRING" id="1423739.FC85_GL002878"/>
<dbReference type="GO" id="GO:0009143">
    <property type="term" value="P:nucleoside triphosphate catabolic process"/>
    <property type="evidence" value="ECO:0007669"/>
    <property type="project" value="InterPro"/>
</dbReference>
<evidence type="ECO:0000256" key="1">
    <source>
        <dbReference type="ARBA" id="ARBA00008023"/>
    </source>
</evidence>
<dbReference type="InterPro" id="IPR002637">
    <property type="entry name" value="RdgB/HAM1"/>
</dbReference>
<keyword evidence="2" id="KW-0378">Hydrolase</keyword>
<sequence length="200" mass="21681">MSDWLIASNNPFKAADLQKDLAFFGLRAIPYTDCLAPLTFPAETTTSYVTNAITKAQFLSQQTGQTAIADDSGIEIPILASHLGVTTKRELHEKANGSDNQTLLAWLADYSGADRSATMRSTLAVVIPNGPTITATGSVTGQIARHDLGSFSTGFDKIFWLPELGKALAELPDSQRIPLTHRGRAAQQLINMLRRKELIP</sequence>
<comment type="similarity">
    <text evidence="1">Belongs to the HAM1 NTPase family.</text>
</comment>
<dbReference type="EMBL" id="AZEY01000041">
    <property type="protein sequence ID" value="KRL66567.1"/>
    <property type="molecule type" value="Genomic_DNA"/>
</dbReference>
<evidence type="ECO:0000313" key="3">
    <source>
        <dbReference type="EMBL" id="KRL66567.1"/>
    </source>
</evidence>
<dbReference type="GO" id="GO:0047429">
    <property type="term" value="F:nucleoside triphosphate diphosphatase activity"/>
    <property type="evidence" value="ECO:0007669"/>
    <property type="project" value="InterPro"/>
</dbReference>
<dbReference type="InterPro" id="IPR029001">
    <property type="entry name" value="ITPase-like_fam"/>
</dbReference>
<dbReference type="Proteomes" id="UP000052013">
    <property type="component" value="Unassembled WGS sequence"/>
</dbReference>
<dbReference type="PATRIC" id="fig|1423739.3.peg.2990"/>
<evidence type="ECO:0000313" key="4">
    <source>
        <dbReference type="Proteomes" id="UP000052013"/>
    </source>
</evidence>
<dbReference type="Gene3D" id="3.90.950.10">
    <property type="match status" value="1"/>
</dbReference>
<proteinExistence type="inferred from homology"/>
<dbReference type="PANTHER" id="PTHR11067:SF9">
    <property type="entry name" value="INOSINE TRIPHOSPHATE PYROPHOSPHATASE"/>
    <property type="match status" value="1"/>
</dbReference>
<dbReference type="Pfam" id="PF01725">
    <property type="entry name" value="Ham1p_like"/>
    <property type="match status" value="1"/>
</dbReference>
<dbReference type="CDD" id="cd00515">
    <property type="entry name" value="HAM1"/>
    <property type="match status" value="1"/>
</dbReference>
<dbReference type="RefSeq" id="WP_057864433.1">
    <property type="nucleotide sequence ID" value="NZ_AZEY01000041.1"/>
</dbReference>
<dbReference type="PANTHER" id="PTHR11067">
    <property type="entry name" value="INOSINE TRIPHOSPHATE PYROPHOSPHATASE/HAM1 PROTEIN"/>
    <property type="match status" value="1"/>
</dbReference>
<dbReference type="AlphaFoldDB" id="A0A0R1SBR4"/>
<reference evidence="3 4" key="1">
    <citation type="journal article" date="2015" name="Genome Announc.">
        <title>Expanding the biotechnology potential of lactobacilli through comparative genomics of 213 strains and associated genera.</title>
        <authorList>
            <person name="Sun Z."/>
            <person name="Harris H.M."/>
            <person name="McCann A."/>
            <person name="Guo C."/>
            <person name="Argimon S."/>
            <person name="Zhang W."/>
            <person name="Yang X."/>
            <person name="Jeffery I.B."/>
            <person name="Cooney J.C."/>
            <person name="Kagawa T.F."/>
            <person name="Liu W."/>
            <person name="Song Y."/>
            <person name="Salvetti E."/>
            <person name="Wrobel A."/>
            <person name="Rasinkangas P."/>
            <person name="Parkhill J."/>
            <person name="Rea M.C."/>
            <person name="O'Sullivan O."/>
            <person name="Ritari J."/>
            <person name="Douillard F.P."/>
            <person name="Paul Ross R."/>
            <person name="Yang R."/>
            <person name="Briner A.E."/>
            <person name="Felis G.E."/>
            <person name="de Vos W.M."/>
            <person name="Barrangou R."/>
            <person name="Klaenhammer T.R."/>
            <person name="Caufield P.W."/>
            <person name="Cui Y."/>
            <person name="Zhang H."/>
            <person name="O'Toole P.W."/>
        </authorList>
    </citation>
    <scope>NUCLEOTIDE SEQUENCE [LARGE SCALE GENOMIC DNA]</scope>
    <source>
        <strain evidence="3 4">DSM 14421</strain>
    </source>
</reference>